<dbReference type="Proteomes" id="UP000762676">
    <property type="component" value="Unassembled WGS sequence"/>
</dbReference>
<proteinExistence type="predicted"/>
<sequence>MPEKLSSNGLEEKFDTLDQLEAEFLKKLHDFCELAKEKVRGPNSAAVFDEVVTFLTQPFPDTKIPSENVTDSAPDKAS</sequence>
<gene>
    <name evidence="1" type="ORF">ElyMa_003172900</name>
</gene>
<evidence type="ECO:0000313" key="2">
    <source>
        <dbReference type="Proteomes" id="UP000762676"/>
    </source>
</evidence>
<evidence type="ECO:0000313" key="1">
    <source>
        <dbReference type="EMBL" id="GFS14867.1"/>
    </source>
</evidence>
<dbReference type="AlphaFoldDB" id="A0AAV4IWV3"/>
<name>A0AAV4IWV3_9GAST</name>
<keyword evidence="2" id="KW-1185">Reference proteome</keyword>
<dbReference type="EMBL" id="BMAT01006553">
    <property type="protein sequence ID" value="GFS14867.1"/>
    <property type="molecule type" value="Genomic_DNA"/>
</dbReference>
<comment type="caution">
    <text evidence="1">The sequence shown here is derived from an EMBL/GenBank/DDBJ whole genome shotgun (WGS) entry which is preliminary data.</text>
</comment>
<protein>
    <submittedName>
        <fullName evidence="1">Uncharacterized protein</fullName>
    </submittedName>
</protein>
<reference evidence="1 2" key="1">
    <citation type="journal article" date="2021" name="Elife">
        <title>Chloroplast acquisition without the gene transfer in kleptoplastic sea slugs, Plakobranchus ocellatus.</title>
        <authorList>
            <person name="Maeda T."/>
            <person name="Takahashi S."/>
            <person name="Yoshida T."/>
            <person name="Shimamura S."/>
            <person name="Takaki Y."/>
            <person name="Nagai Y."/>
            <person name="Toyoda A."/>
            <person name="Suzuki Y."/>
            <person name="Arimoto A."/>
            <person name="Ishii H."/>
            <person name="Satoh N."/>
            <person name="Nishiyama T."/>
            <person name="Hasebe M."/>
            <person name="Maruyama T."/>
            <person name="Minagawa J."/>
            <person name="Obokata J."/>
            <person name="Shigenobu S."/>
        </authorList>
    </citation>
    <scope>NUCLEOTIDE SEQUENCE [LARGE SCALE GENOMIC DNA]</scope>
</reference>
<accession>A0AAV4IWV3</accession>
<organism evidence="1 2">
    <name type="scientific">Elysia marginata</name>
    <dbReference type="NCBI Taxonomy" id="1093978"/>
    <lineage>
        <taxon>Eukaryota</taxon>
        <taxon>Metazoa</taxon>
        <taxon>Spiralia</taxon>
        <taxon>Lophotrochozoa</taxon>
        <taxon>Mollusca</taxon>
        <taxon>Gastropoda</taxon>
        <taxon>Heterobranchia</taxon>
        <taxon>Euthyneura</taxon>
        <taxon>Panpulmonata</taxon>
        <taxon>Sacoglossa</taxon>
        <taxon>Placobranchoidea</taxon>
        <taxon>Plakobranchidae</taxon>
        <taxon>Elysia</taxon>
    </lineage>
</organism>